<evidence type="ECO:0000313" key="10">
    <source>
        <dbReference type="EMBL" id="CAA7407700.1"/>
    </source>
</evidence>
<keyword evidence="4" id="KW-0131">Cell cycle</keyword>
<dbReference type="InterPro" id="IPR013763">
    <property type="entry name" value="Cyclin-like_dom"/>
</dbReference>
<dbReference type="CDD" id="cd20543">
    <property type="entry name" value="CYCLIN_AtCycD-like_rpt1"/>
    <property type="match status" value="1"/>
</dbReference>
<evidence type="ECO:0000313" key="11">
    <source>
        <dbReference type="Proteomes" id="UP000663760"/>
    </source>
</evidence>
<evidence type="ECO:0000259" key="9">
    <source>
        <dbReference type="SMART" id="SM01332"/>
    </source>
</evidence>
<dbReference type="GO" id="GO:0051301">
    <property type="term" value="P:cell division"/>
    <property type="evidence" value="ECO:0007669"/>
    <property type="project" value="UniProtKB-KW"/>
</dbReference>
<evidence type="ECO:0000256" key="7">
    <source>
        <dbReference type="SAM" id="MobiDB-lite"/>
    </source>
</evidence>
<dbReference type="Gene3D" id="1.10.472.10">
    <property type="entry name" value="Cyclin-like"/>
    <property type="match status" value="2"/>
</dbReference>
<accession>A0A7I8LCX3</accession>
<dbReference type="Proteomes" id="UP000663760">
    <property type="component" value="Chromosome 14"/>
</dbReference>
<dbReference type="SMART" id="SM00385">
    <property type="entry name" value="CYCLIN"/>
    <property type="match status" value="1"/>
</dbReference>
<feature type="domain" description="Cyclin C-terminal" evidence="9">
    <location>
        <begin position="172"/>
        <end position="291"/>
    </location>
</feature>
<reference evidence="10" key="1">
    <citation type="submission" date="2020-02" db="EMBL/GenBank/DDBJ databases">
        <authorList>
            <person name="Scholz U."/>
            <person name="Mascher M."/>
            <person name="Fiebig A."/>
        </authorList>
    </citation>
    <scope>NUCLEOTIDE SEQUENCE</scope>
</reference>
<keyword evidence="3 5" id="KW-0195">Cyclin</keyword>
<dbReference type="AlphaFoldDB" id="A0A7I8LCX3"/>
<dbReference type="InterPro" id="IPR004367">
    <property type="entry name" value="Cyclin_C-dom"/>
</dbReference>
<gene>
    <name evidence="10" type="ORF">SI8410_14018378</name>
</gene>
<evidence type="ECO:0000256" key="4">
    <source>
        <dbReference type="ARBA" id="ARBA00023306"/>
    </source>
</evidence>
<evidence type="ECO:0000256" key="5">
    <source>
        <dbReference type="RuleBase" id="RU000383"/>
    </source>
</evidence>
<evidence type="ECO:0000256" key="2">
    <source>
        <dbReference type="ARBA" id="ARBA00022618"/>
    </source>
</evidence>
<dbReference type="SUPFAM" id="SSF47954">
    <property type="entry name" value="Cyclin-like"/>
    <property type="match status" value="2"/>
</dbReference>
<evidence type="ECO:0000259" key="8">
    <source>
        <dbReference type="SMART" id="SM00385"/>
    </source>
</evidence>
<keyword evidence="2" id="KW-0132">Cell division</keyword>
<keyword evidence="11" id="KW-1185">Reference proteome</keyword>
<evidence type="ECO:0000256" key="6">
    <source>
        <dbReference type="SAM" id="Coils"/>
    </source>
</evidence>
<feature type="coiled-coil region" evidence="6">
    <location>
        <begin position="39"/>
        <end position="66"/>
    </location>
</feature>
<dbReference type="FunFam" id="1.10.472.10:FF:000060">
    <property type="entry name" value="D6-type cyclin"/>
    <property type="match status" value="1"/>
</dbReference>
<dbReference type="Pfam" id="PF00134">
    <property type="entry name" value="Cyclin_N"/>
    <property type="match status" value="1"/>
</dbReference>
<dbReference type="CDD" id="cd20544">
    <property type="entry name" value="CYCLIN_AtCycD-like_rpt2"/>
    <property type="match status" value="1"/>
</dbReference>
<feature type="domain" description="Cyclin-like" evidence="8">
    <location>
        <begin position="75"/>
        <end position="163"/>
    </location>
</feature>
<dbReference type="EMBL" id="LR746277">
    <property type="protein sequence ID" value="CAA7407700.1"/>
    <property type="molecule type" value="Genomic_DNA"/>
</dbReference>
<evidence type="ECO:0000256" key="1">
    <source>
        <dbReference type="ARBA" id="ARBA00009065"/>
    </source>
</evidence>
<protein>
    <submittedName>
        <fullName evidence="10">Uncharacterized protein</fullName>
    </submittedName>
</protein>
<sequence length="329" mass="36669">MLLSSSCSSAAASTGSDDLLLLCGEDAGSLSDDEGDEPRRRLVCRLQEEEEEEEEMMARYLKAEGDYSPSLGHRGRFLAVGELYRFRPPTMYLAVNYMDRFLSRHSLPQSGGWPVQLTSVACLSLAAKMEESLIPSLLDLQVEEGRFVFEPRTVQRMELLVLDALNWRLRYVTPFDFVGFFAWRADPTRAHTRSLVSRATHLILETLQDIDFLGHCPSATSAAAIICAASEGASLPPITPESASLWCTGLTSEGIKSCYQLMRRLVVDGGWEKRRRNSPPPKIETSLSMDSDGPPPSTSSSPSNKRRKLSDCRWVDDSGEREREREGDP</sequence>
<dbReference type="Pfam" id="PF02984">
    <property type="entry name" value="Cyclin_C"/>
    <property type="match status" value="1"/>
</dbReference>
<feature type="compositionally biased region" description="Low complexity" evidence="7">
    <location>
        <begin position="288"/>
        <end position="303"/>
    </location>
</feature>
<comment type="similarity">
    <text evidence="1">Belongs to the cyclin family. Cyclin D subfamily.</text>
</comment>
<dbReference type="OrthoDB" id="5590282at2759"/>
<feature type="compositionally biased region" description="Basic and acidic residues" evidence="7">
    <location>
        <begin position="309"/>
        <end position="329"/>
    </location>
</feature>
<dbReference type="SMART" id="SM01332">
    <property type="entry name" value="Cyclin_C"/>
    <property type="match status" value="1"/>
</dbReference>
<dbReference type="InterPro" id="IPR006671">
    <property type="entry name" value="Cyclin_N"/>
</dbReference>
<keyword evidence="6" id="KW-0175">Coiled coil</keyword>
<dbReference type="PANTHER" id="PTHR10177">
    <property type="entry name" value="CYCLINS"/>
    <property type="match status" value="1"/>
</dbReference>
<dbReference type="InterPro" id="IPR039361">
    <property type="entry name" value="Cyclin"/>
</dbReference>
<organism evidence="10 11">
    <name type="scientific">Spirodela intermedia</name>
    <name type="common">Intermediate duckweed</name>
    <dbReference type="NCBI Taxonomy" id="51605"/>
    <lineage>
        <taxon>Eukaryota</taxon>
        <taxon>Viridiplantae</taxon>
        <taxon>Streptophyta</taxon>
        <taxon>Embryophyta</taxon>
        <taxon>Tracheophyta</taxon>
        <taxon>Spermatophyta</taxon>
        <taxon>Magnoliopsida</taxon>
        <taxon>Liliopsida</taxon>
        <taxon>Araceae</taxon>
        <taxon>Lemnoideae</taxon>
        <taxon>Spirodela</taxon>
    </lineage>
</organism>
<feature type="region of interest" description="Disordered" evidence="7">
    <location>
        <begin position="272"/>
        <end position="329"/>
    </location>
</feature>
<proteinExistence type="inferred from homology"/>
<evidence type="ECO:0000256" key="3">
    <source>
        <dbReference type="ARBA" id="ARBA00023127"/>
    </source>
</evidence>
<dbReference type="InterPro" id="IPR036915">
    <property type="entry name" value="Cyclin-like_sf"/>
</dbReference>
<name>A0A7I8LCX3_SPIIN</name>